<dbReference type="InterPro" id="IPR011006">
    <property type="entry name" value="CheY-like_superfamily"/>
</dbReference>
<evidence type="ECO:0000313" key="10">
    <source>
        <dbReference type="EMBL" id="AXL20987.1"/>
    </source>
</evidence>
<dbReference type="GO" id="GO:0032993">
    <property type="term" value="C:protein-DNA complex"/>
    <property type="evidence" value="ECO:0007669"/>
    <property type="project" value="TreeGrafter"/>
</dbReference>
<keyword evidence="3" id="KW-0805">Transcription regulation</keyword>
<dbReference type="InterPro" id="IPR039420">
    <property type="entry name" value="WalR-like"/>
</dbReference>
<keyword evidence="1 6" id="KW-0597">Phosphoprotein</keyword>
<dbReference type="EMBL" id="CP029462">
    <property type="protein sequence ID" value="AXL20987.1"/>
    <property type="molecule type" value="Genomic_DNA"/>
</dbReference>
<evidence type="ECO:0000256" key="7">
    <source>
        <dbReference type="PROSITE-ProRule" id="PRU01091"/>
    </source>
</evidence>
<dbReference type="GO" id="GO:0005829">
    <property type="term" value="C:cytosol"/>
    <property type="evidence" value="ECO:0007669"/>
    <property type="project" value="TreeGrafter"/>
</dbReference>
<dbReference type="SMART" id="SM00448">
    <property type="entry name" value="REC"/>
    <property type="match status" value="1"/>
</dbReference>
<dbReference type="AlphaFoldDB" id="A0A346AYP4"/>
<dbReference type="InterPro" id="IPR016032">
    <property type="entry name" value="Sig_transdc_resp-reg_C-effctor"/>
</dbReference>
<organism evidence="10 11">
    <name type="scientific">Megasphaera stantonii</name>
    <dbReference type="NCBI Taxonomy" id="2144175"/>
    <lineage>
        <taxon>Bacteria</taxon>
        <taxon>Bacillati</taxon>
        <taxon>Bacillota</taxon>
        <taxon>Negativicutes</taxon>
        <taxon>Veillonellales</taxon>
        <taxon>Veillonellaceae</taxon>
        <taxon>Megasphaera</taxon>
    </lineage>
</organism>
<evidence type="ECO:0000256" key="2">
    <source>
        <dbReference type="ARBA" id="ARBA00023012"/>
    </source>
</evidence>
<dbReference type="GO" id="GO:0000976">
    <property type="term" value="F:transcription cis-regulatory region binding"/>
    <property type="evidence" value="ECO:0007669"/>
    <property type="project" value="TreeGrafter"/>
</dbReference>
<keyword evidence="11" id="KW-1185">Reference proteome</keyword>
<dbReference type="Gene3D" id="1.10.10.10">
    <property type="entry name" value="Winged helix-like DNA-binding domain superfamily/Winged helix DNA-binding domain"/>
    <property type="match status" value="1"/>
</dbReference>
<dbReference type="Gene3D" id="3.40.50.2300">
    <property type="match status" value="1"/>
</dbReference>
<dbReference type="SMART" id="SM00862">
    <property type="entry name" value="Trans_reg_C"/>
    <property type="match status" value="1"/>
</dbReference>
<dbReference type="InterPro" id="IPR036388">
    <property type="entry name" value="WH-like_DNA-bd_sf"/>
</dbReference>
<dbReference type="PANTHER" id="PTHR48111:SF22">
    <property type="entry name" value="REGULATOR OF RPOS"/>
    <property type="match status" value="1"/>
</dbReference>
<evidence type="ECO:0000259" key="8">
    <source>
        <dbReference type="PROSITE" id="PS50110"/>
    </source>
</evidence>
<dbReference type="Pfam" id="PF00072">
    <property type="entry name" value="Response_reg"/>
    <property type="match status" value="1"/>
</dbReference>
<evidence type="ECO:0000256" key="3">
    <source>
        <dbReference type="ARBA" id="ARBA00023015"/>
    </source>
</evidence>
<protein>
    <submittedName>
        <fullName evidence="10">DNA-binding response regulator</fullName>
    </submittedName>
</protein>
<dbReference type="Proteomes" id="UP000254337">
    <property type="component" value="Chromosome"/>
</dbReference>
<feature type="domain" description="OmpR/PhoB-type" evidence="9">
    <location>
        <begin position="125"/>
        <end position="222"/>
    </location>
</feature>
<keyword evidence="4 7" id="KW-0238">DNA-binding</keyword>
<dbReference type="CDD" id="cd00383">
    <property type="entry name" value="trans_reg_C"/>
    <property type="match status" value="1"/>
</dbReference>
<dbReference type="RefSeq" id="WP_107196462.1">
    <property type="nucleotide sequence ID" value="NZ_CP029462.1"/>
</dbReference>
<sequence length="227" mass="24974">MKLLLAEDEKAMSMALVAVLEHSGYEVDAVYDGLSAVEKGRSGAYDCMIFDIMMPKLDGVSALKELRGSGDTTPVIMLTAKAEVDDRITGLDAGADDYLTKPFAMGELLARIRSMTRRSGSAFTPSALSAGAVELDVEEQELSCKSSVRLGNKETRLMKFFMLNAGKELPTETIFTHVWKDEDDVTEEIVWIYVSYLREKLEAIQADIQIAGEKGKAFSLIVRNEGE</sequence>
<feature type="domain" description="Response regulatory" evidence="8">
    <location>
        <begin position="2"/>
        <end position="116"/>
    </location>
</feature>
<dbReference type="GO" id="GO:0006355">
    <property type="term" value="P:regulation of DNA-templated transcription"/>
    <property type="evidence" value="ECO:0007669"/>
    <property type="project" value="InterPro"/>
</dbReference>
<evidence type="ECO:0000256" key="5">
    <source>
        <dbReference type="ARBA" id="ARBA00023163"/>
    </source>
</evidence>
<evidence type="ECO:0000256" key="6">
    <source>
        <dbReference type="PROSITE-ProRule" id="PRU00169"/>
    </source>
</evidence>
<dbReference type="PROSITE" id="PS50110">
    <property type="entry name" value="RESPONSE_REGULATORY"/>
    <property type="match status" value="1"/>
</dbReference>
<dbReference type="SUPFAM" id="SSF52172">
    <property type="entry name" value="CheY-like"/>
    <property type="match status" value="1"/>
</dbReference>
<keyword evidence="5" id="KW-0804">Transcription</keyword>
<dbReference type="SUPFAM" id="SSF46894">
    <property type="entry name" value="C-terminal effector domain of the bipartite response regulators"/>
    <property type="match status" value="1"/>
</dbReference>
<evidence type="ECO:0000259" key="9">
    <source>
        <dbReference type="PROSITE" id="PS51755"/>
    </source>
</evidence>
<proteinExistence type="predicted"/>
<feature type="modified residue" description="4-aspartylphosphate" evidence="6">
    <location>
        <position position="51"/>
    </location>
</feature>
<feature type="DNA-binding region" description="OmpR/PhoB-type" evidence="7">
    <location>
        <begin position="125"/>
        <end position="222"/>
    </location>
</feature>
<dbReference type="PANTHER" id="PTHR48111">
    <property type="entry name" value="REGULATOR OF RPOS"/>
    <property type="match status" value="1"/>
</dbReference>
<dbReference type="GO" id="GO:0000156">
    <property type="term" value="F:phosphorelay response regulator activity"/>
    <property type="evidence" value="ECO:0007669"/>
    <property type="project" value="TreeGrafter"/>
</dbReference>
<dbReference type="Pfam" id="PF00486">
    <property type="entry name" value="Trans_reg_C"/>
    <property type="match status" value="1"/>
</dbReference>
<dbReference type="KEGG" id="meg:DKB62_05080"/>
<gene>
    <name evidence="10" type="ORF">DKB62_05080</name>
</gene>
<dbReference type="InterPro" id="IPR001867">
    <property type="entry name" value="OmpR/PhoB-type_DNA-bd"/>
</dbReference>
<evidence type="ECO:0000256" key="4">
    <source>
        <dbReference type="ARBA" id="ARBA00023125"/>
    </source>
</evidence>
<evidence type="ECO:0000256" key="1">
    <source>
        <dbReference type="ARBA" id="ARBA00022553"/>
    </source>
</evidence>
<dbReference type="PROSITE" id="PS51755">
    <property type="entry name" value="OMPR_PHOB"/>
    <property type="match status" value="1"/>
</dbReference>
<dbReference type="OrthoDB" id="152576at2"/>
<reference evidence="10 11" key="1">
    <citation type="submission" date="2018-05" db="EMBL/GenBank/DDBJ databases">
        <title>Complete genome sequence of Megasphaera sp. AJH120T, isolated from the ceca of a chicken.</title>
        <authorList>
            <person name="Maki J."/>
            <person name="Looft T."/>
        </authorList>
    </citation>
    <scope>NUCLEOTIDE SEQUENCE [LARGE SCALE GENOMIC DNA]</scope>
    <source>
        <strain evidence="10 11">AJH120</strain>
    </source>
</reference>
<accession>A0A346AYP4</accession>
<evidence type="ECO:0000313" key="11">
    <source>
        <dbReference type="Proteomes" id="UP000254337"/>
    </source>
</evidence>
<name>A0A346AYP4_9FIRM</name>
<keyword evidence="2" id="KW-0902">Two-component regulatory system</keyword>
<dbReference type="InterPro" id="IPR001789">
    <property type="entry name" value="Sig_transdc_resp-reg_receiver"/>
</dbReference>
<dbReference type="Gene3D" id="6.10.250.690">
    <property type="match status" value="1"/>
</dbReference>